<sequence>MSFTMNNSGAAIEVIRDRNGTDQVLLRNIRGASAKVSLHGGHVLSLRTDRGEELVFTVARQFSSLRMRFEEGYLYVSHSLVSVDRLSNTDPAIHVSFEFRLRVYLTTDMNLSLISRVRNINCKPFSFSIAYHTYVSISDISEMRVEGLKTLDYLDNLCQRERFTKQGDALTFEYETNILQVDRVEGLLDVGVWNPWEKKSKAMVDFGMKNTSRCFVSTG</sequence>
<dbReference type="EMBL" id="JBBPBM010000028">
    <property type="protein sequence ID" value="KAK8537949.1"/>
    <property type="molecule type" value="Genomic_DNA"/>
</dbReference>
<dbReference type="PANTHER" id="PTHR11122:SF31">
    <property type="entry name" value="GLUCOSE-6-PHOSPHATE 1-EPIMERASE"/>
    <property type="match status" value="1"/>
</dbReference>
<reference evidence="1 2" key="1">
    <citation type="journal article" date="2024" name="G3 (Bethesda)">
        <title>Genome assembly of Hibiscus sabdariffa L. provides insights into metabolisms of medicinal natural products.</title>
        <authorList>
            <person name="Kim T."/>
        </authorList>
    </citation>
    <scope>NUCLEOTIDE SEQUENCE [LARGE SCALE GENOMIC DNA]</scope>
    <source>
        <strain evidence="1">TK-2024</strain>
        <tissue evidence="1">Old leaves</tissue>
    </source>
</reference>
<protein>
    <submittedName>
        <fullName evidence="1">Uncharacterized protein</fullName>
    </submittedName>
</protein>
<name>A0ABR2DGB6_9ROSI</name>
<dbReference type="Proteomes" id="UP001472677">
    <property type="component" value="Unassembled WGS sequence"/>
</dbReference>
<dbReference type="InterPro" id="IPR008183">
    <property type="entry name" value="Aldose_1/G6P_1-epimerase"/>
</dbReference>
<accession>A0ABR2DGB6</accession>
<organism evidence="1 2">
    <name type="scientific">Hibiscus sabdariffa</name>
    <name type="common">roselle</name>
    <dbReference type="NCBI Taxonomy" id="183260"/>
    <lineage>
        <taxon>Eukaryota</taxon>
        <taxon>Viridiplantae</taxon>
        <taxon>Streptophyta</taxon>
        <taxon>Embryophyta</taxon>
        <taxon>Tracheophyta</taxon>
        <taxon>Spermatophyta</taxon>
        <taxon>Magnoliopsida</taxon>
        <taxon>eudicotyledons</taxon>
        <taxon>Gunneridae</taxon>
        <taxon>Pentapetalae</taxon>
        <taxon>rosids</taxon>
        <taxon>malvids</taxon>
        <taxon>Malvales</taxon>
        <taxon>Malvaceae</taxon>
        <taxon>Malvoideae</taxon>
        <taxon>Hibiscus</taxon>
    </lineage>
</organism>
<keyword evidence="2" id="KW-1185">Reference proteome</keyword>
<dbReference type="SUPFAM" id="SSF74650">
    <property type="entry name" value="Galactose mutarotase-like"/>
    <property type="match status" value="1"/>
</dbReference>
<dbReference type="InterPro" id="IPR011013">
    <property type="entry name" value="Gal_mutarotase_sf_dom"/>
</dbReference>
<dbReference type="Gene3D" id="2.70.98.10">
    <property type="match status" value="1"/>
</dbReference>
<dbReference type="InterPro" id="IPR014718">
    <property type="entry name" value="GH-type_carb-bd"/>
</dbReference>
<dbReference type="PANTHER" id="PTHR11122">
    <property type="entry name" value="APOSPORY-ASSOCIATED PROTEIN C-RELATED"/>
    <property type="match status" value="1"/>
</dbReference>
<proteinExistence type="predicted"/>
<evidence type="ECO:0000313" key="2">
    <source>
        <dbReference type="Proteomes" id="UP001472677"/>
    </source>
</evidence>
<comment type="caution">
    <text evidence="1">The sequence shown here is derived from an EMBL/GenBank/DDBJ whole genome shotgun (WGS) entry which is preliminary data.</text>
</comment>
<gene>
    <name evidence="1" type="ORF">V6N12_044090</name>
</gene>
<evidence type="ECO:0000313" key="1">
    <source>
        <dbReference type="EMBL" id="KAK8537949.1"/>
    </source>
</evidence>
<dbReference type="Pfam" id="PF01263">
    <property type="entry name" value="Aldose_epim"/>
    <property type="match status" value="1"/>
</dbReference>